<feature type="region of interest" description="Disordered" evidence="1">
    <location>
        <begin position="1"/>
        <end position="37"/>
    </location>
</feature>
<accession>A0A1D6QR83</accession>
<evidence type="ECO:0000256" key="1">
    <source>
        <dbReference type="SAM" id="MobiDB-lite"/>
    </source>
</evidence>
<proteinExistence type="predicted"/>
<feature type="compositionally biased region" description="Basic residues" evidence="1">
    <location>
        <begin position="27"/>
        <end position="36"/>
    </location>
</feature>
<name>A0A1D6QR83_MAIZE</name>
<dbReference type="ExpressionAtlas" id="A0A1D6QR83">
    <property type="expression patterns" value="baseline and differential"/>
</dbReference>
<keyword evidence="2" id="KW-0413">Isomerase</keyword>
<organism evidence="2">
    <name type="scientific">Zea mays</name>
    <name type="common">Maize</name>
    <dbReference type="NCBI Taxonomy" id="4577"/>
    <lineage>
        <taxon>Eukaryota</taxon>
        <taxon>Viridiplantae</taxon>
        <taxon>Streptophyta</taxon>
        <taxon>Embryophyta</taxon>
        <taxon>Tracheophyta</taxon>
        <taxon>Spermatophyta</taxon>
        <taxon>Magnoliopsida</taxon>
        <taxon>Liliopsida</taxon>
        <taxon>Poales</taxon>
        <taxon>Poaceae</taxon>
        <taxon>PACMAD clade</taxon>
        <taxon>Panicoideae</taxon>
        <taxon>Andropogonodae</taxon>
        <taxon>Andropogoneae</taxon>
        <taxon>Tripsacinae</taxon>
        <taxon>Zea</taxon>
    </lineage>
</organism>
<sequence>MELKSLANPFPYASPSPICRRPPDPKKKIRPARRSRAPYLKSTCALSRRRAVSDMAVVGAVALSTPTPALAEQPDVTRYRKVGSGVILEGIGSGRRDIHVSRGFELCF</sequence>
<dbReference type="GO" id="GO:0016853">
    <property type="term" value="F:isomerase activity"/>
    <property type="evidence" value="ECO:0007669"/>
    <property type="project" value="UniProtKB-KW"/>
</dbReference>
<protein>
    <submittedName>
        <fullName evidence="2">Peptidyl-prolyl cis-trans isomerase</fullName>
    </submittedName>
</protein>
<evidence type="ECO:0000313" key="2">
    <source>
        <dbReference type="EMBL" id="AQK60015.1"/>
    </source>
</evidence>
<gene>
    <name evidence="2" type="ORF">ZEAMMB73_Zm00001d053652</name>
</gene>
<reference evidence="2" key="1">
    <citation type="submission" date="2015-12" db="EMBL/GenBank/DDBJ databases">
        <title>Update maize B73 reference genome by single molecule sequencing technologies.</title>
        <authorList>
            <consortium name="Maize Genome Sequencing Project"/>
            <person name="Ware D."/>
        </authorList>
    </citation>
    <scope>NUCLEOTIDE SEQUENCE</scope>
    <source>
        <tissue evidence="2">Seedling</tissue>
    </source>
</reference>
<dbReference type="EMBL" id="CM000780">
    <property type="protein sequence ID" value="AQK60015.1"/>
    <property type="molecule type" value="Genomic_DNA"/>
</dbReference>
<dbReference type="AlphaFoldDB" id="A0A1D6QR83"/>